<evidence type="ECO:0000256" key="4">
    <source>
        <dbReference type="ARBA" id="ARBA00022842"/>
    </source>
</evidence>
<keyword evidence="6" id="KW-0464">Manganese</keyword>
<reference evidence="9 10" key="2">
    <citation type="submission" date="2007-11" db="EMBL/GenBank/DDBJ databases">
        <authorList>
            <person name="Fulton L."/>
            <person name="Clifton S."/>
            <person name="Fulton B."/>
            <person name="Xu J."/>
            <person name="Minx P."/>
            <person name="Pepin K.H."/>
            <person name="Johnson M."/>
            <person name="Thiruvilangam P."/>
            <person name="Bhonagiri V."/>
            <person name="Nash W.E."/>
            <person name="Mardis E.R."/>
            <person name="Wilson R.K."/>
        </authorList>
    </citation>
    <scope>NUCLEOTIDE SEQUENCE [LARGE SCALE GENOMIC DNA]</scope>
    <source>
        <strain evidence="9 10">ATCC 43183</strain>
    </source>
</reference>
<comment type="similarity">
    <text evidence="1">Belongs to the DNA repair enzymes AP/ExoA family.</text>
</comment>
<feature type="domain" description="Endonuclease/exonuclease/phosphatase" evidence="8">
    <location>
        <begin position="16"/>
        <end position="240"/>
    </location>
</feature>
<comment type="caution">
    <text evidence="9">The sequence shown here is derived from an EMBL/GenBank/DDBJ whole genome shotgun (WGS) entry which is preliminary data.</text>
</comment>
<dbReference type="GO" id="GO:0046872">
    <property type="term" value="F:metal ion binding"/>
    <property type="evidence" value="ECO:0007669"/>
    <property type="project" value="UniProtKB-KW"/>
</dbReference>
<dbReference type="Proteomes" id="UP000004713">
    <property type="component" value="Unassembled WGS sequence"/>
</dbReference>
<dbReference type="InterPro" id="IPR036691">
    <property type="entry name" value="Endo/exonu/phosph_ase_sf"/>
</dbReference>
<feature type="binding site" evidence="6">
    <location>
        <position position="256"/>
    </location>
    <ligand>
        <name>Mg(2+)</name>
        <dbReference type="ChEBI" id="CHEBI:18420"/>
        <label>1</label>
    </ligand>
</feature>
<evidence type="ECO:0000256" key="3">
    <source>
        <dbReference type="ARBA" id="ARBA00022801"/>
    </source>
</evidence>
<protein>
    <submittedName>
        <fullName evidence="9">Exodeoxyribonuclease III</fullName>
        <ecNumber evidence="9">3.1.11.2</ecNumber>
    </submittedName>
</protein>
<name>B0NNJ4_BACSE</name>
<feature type="binding site" evidence="6">
    <location>
        <position position="19"/>
    </location>
    <ligand>
        <name>Mg(2+)</name>
        <dbReference type="ChEBI" id="CHEBI:18420"/>
        <label>1</label>
    </ligand>
</feature>
<gene>
    <name evidence="9" type="primary">xth</name>
    <name evidence="9" type="ORF">BACSTE_01184</name>
</gene>
<dbReference type="CDD" id="cd10281">
    <property type="entry name" value="Nape_like_AP-endo"/>
    <property type="match status" value="1"/>
</dbReference>
<feature type="site" description="Transition state stabilizer" evidence="7">
    <location>
        <position position="162"/>
    </location>
</feature>
<dbReference type="Gene3D" id="3.60.10.10">
    <property type="entry name" value="Endonuclease/exonuclease/phosphatase"/>
    <property type="match status" value="1"/>
</dbReference>
<evidence type="ECO:0000259" key="8">
    <source>
        <dbReference type="Pfam" id="PF03372"/>
    </source>
</evidence>
<dbReference type="AlphaFoldDB" id="B0NNJ4"/>
<dbReference type="GO" id="GO:0008311">
    <property type="term" value="F:double-stranded DNA 3'-5' DNA exonuclease activity"/>
    <property type="evidence" value="ECO:0007669"/>
    <property type="project" value="UniProtKB-EC"/>
</dbReference>
<dbReference type="GO" id="GO:0003906">
    <property type="term" value="F:DNA-(apurinic or apyrimidinic site) endonuclease activity"/>
    <property type="evidence" value="ECO:0007669"/>
    <property type="project" value="TreeGrafter"/>
</dbReference>
<feature type="site" description="Important for catalytic activity" evidence="7">
    <location>
        <position position="231"/>
    </location>
</feature>
<accession>B0NNJ4</accession>
<keyword evidence="3 9" id="KW-0378">Hydrolase</keyword>
<dbReference type="InterPro" id="IPR020847">
    <property type="entry name" value="AP_endonuclease_F1_BS"/>
</dbReference>
<dbReference type="FunFam" id="3.60.10.10:FF:000026">
    <property type="entry name" value="Exodeoxyribonuclease III"/>
    <property type="match status" value="1"/>
</dbReference>
<dbReference type="PROSITE" id="PS51435">
    <property type="entry name" value="AP_NUCLEASE_F1_4"/>
    <property type="match status" value="1"/>
</dbReference>
<evidence type="ECO:0000256" key="6">
    <source>
        <dbReference type="PIRSR" id="PIRSR604808-2"/>
    </source>
</evidence>
<feature type="active site" evidence="5">
    <location>
        <position position="120"/>
    </location>
</feature>
<dbReference type="PROSITE" id="PS00726">
    <property type="entry name" value="AP_NUCLEASE_F1_1"/>
    <property type="match status" value="1"/>
</dbReference>
<dbReference type="PANTHER" id="PTHR22748:SF6">
    <property type="entry name" value="DNA-(APURINIC OR APYRIMIDINIC SITE) ENDONUCLEASE"/>
    <property type="match status" value="1"/>
</dbReference>
<evidence type="ECO:0000256" key="2">
    <source>
        <dbReference type="ARBA" id="ARBA00022723"/>
    </source>
</evidence>
<proteinExistence type="inferred from homology"/>
<feature type="binding site" evidence="6">
    <location>
        <position position="47"/>
    </location>
    <ligand>
        <name>Mg(2+)</name>
        <dbReference type="ChEBI" id="CHEBI:18420"/>
        <label>1</label>
    </ligand>
</feature>
<dbReference type="InterPro" id="IPR004808">
    <property type="entry name" value="AP_endonuc_1"/>
</dbReference>
<sequence>MPDEQLKKIYTEMKIITYNVNGLRAAVSKGLPEWLAKEQPDVLCLQETKLQPEQYPAEALDALGYRHYLHSARKKGYSGVAILTKREPDYVEYGMGMEEYDSEGRFVRADYGDLSVVSVYHPSGTSGDERQAFKMEWLEHFRRYAVELLRTRPKLVLCGDYNICHEAIDIHDPVRNATNSGFLPEEREWMTRFLNEGFIDTFRLLHPDSREYTWWSYRFNSRAKNKGWRIDYCMASEAVRPMLKEARILNDAVHSDHCPMMLELTD</sequence>
<feature type="active site" description="Proton acceptor" evidence="5">
    <location>
        <position position="257"/>
    </location>
</feature>
<feature type="site" description="Interaction with DNA substrate" evidence="7">
    <location>
        <position position="257"/>
    </location>
</feature>
<evidence type="ECO:0000313" key="10">
    <source>
        <dbReference type="Proteomes" id="UP000004713"/>
    </source>
</evidence>
<dbReference type="InterPro" id="IPR005135">
    <property type="entry name" value="Endo/exonuclease/phosphatase"/>
</dbReference>
<dbReference type="EC" id="3.1.11.2" evidence="9"/>
<feature type="binding site" evidence="6">
    <location>
        <position position="162"/>
    </location>
    <ligand>
        <name>Mg(2+)</name>
        <dbReference type="ChEBI" id="CHEBI:18420"/>
        <label>1</label>
    </ligand>
</feature>
<dbReference type="EMBL" id="ABFZ02000018">
    <property type="protein sequence ID" value="EDS15745.1"/>
    <property type="molecule type" value="Genomic_DNA"/>
</dbReference>
<dbReference type="GO" id="GO:0006284">
    <property type="term" value="P:base-excision repair"/>
    <property type="evidence" value="ECO:0007669"/>
    <property type="project" value="TreeGrafter"/>
</dbReference>
<dbReference type="eggNOG" id="COG0708">
    <property type="taxonomic scope" value="Bacteria"/>
</dbReference>
<dbReference type="PANTHER" id="PTHR22748">
    <property type="entry name" value="AP ENDONUCLEASE"/>
    <property type="match status" value="1"/>
</dbReference>
<dbReference type="NCBIfam" id="TIGR00633">
    <property type="entry name" value="xth"/>
    <property type="match status" value="1"/>
</dbReference>
<evidence type="ECO:0000256" key="7">
    <source>
        <dbReference type="PIRSR" id="PIRSR604808-3"/>
    </source>
</evidence>
<comment type="cofactor">
    <cofactor evidence="6">
        <name>Mg(2+)</name>
        <dbReference type="ChEBI" id="CHEBI:18420"/>
    </cofactor>
    <cofactor evidence="6">
        <name>Mn(2+)</name>
        <dbReference type="ChEBI" id="CHEBI:29035"/>
    </cofactor>
    <text evidence="6">Probably binds two magnesium or manganese ions per subunit.</text>
</comment>
<organism evidence="9 10">
    <name type="scientific">Bacteroides stercoris ATCC 43183</name>
    <dbReference type="NCBI Taxonomy" id="449673"/>
    <lineage>
        <taxon>Bacteria</taxon>
        <taxon>Pseudomonadati</taxon>
        <taxon>Bacteroidota</taxon>
        <taxon>Bacteroidia</taxon>
        <taxon>Bacteroidales</taxon>
        <taxon>Bacteroidaceae</taxon>
        <taxon>Bacteroides</taxon>
    </lineage>
</organism>
<reference evidence="9 10" key="1">
    <citation type="submission" date="2007-11" db="EMBL/GenBank/DDBJ databases">
        <title>Draft genome sequence of Bacteroides stercoris(ATCC 43183).</title>
        <authorList>
            <person name="Sudarsanam P."/>
            <person name="Ley R."/>
            <person name="Guruge J."/>
            <person name="Turnbaugh P.J."/>
            <person name="Mahowald M."/>
            <person name="Liep D."/>
            <person name="Gordon J."/>
        </authorList>
    </citation>
    <scope>NUCLEOTIDE SEQUENCE [LARGE SCALE GENOMIC DNA]</scope>
    <source>
        <strain evidence="9 10">ATCC 43183</strain>
    </source>
</reference>
<dbReference type="NCBIfam" id="TIGR00195">
    <property type="entry name" value="exoDNase_III"/>
    <property type="match status" value="1"/>
</dbReference>
<keyword evidence="2 6" id="KW-0479">Metal-binding</keyword>
<dbReference type="Pfam" id="PF03372">
    <property type="entry name" value="Exo_endo_phos"/>
    <property type="match status" value="1"/>
</dbReference>
<dbReference type="HOGENOM" id="CLU_027539_3_1_10"/>
<feature type="binding site" evidence="6">
    <location>
        <position position="160"/>
    </location>
    <ligand>
        <name>Mg(2+)</name>
        <dbReference type="ChEBI" id="CHEBI:18420"/>
        <label>1</label>
    </ligand>
</feature>
<evidence type="ECO:0000256" key="5">
    <source>
        <dbReference type="PIRSR" id="PIRSR604808-1"/>
    </source>
</evidence>
<keyword evidence="4 6" id="KW-0460">Magnesium</keyword>
<evidence type="ECO:0000256" key="1">
    <source>
        <dbReference type="ARBA" id="ARBA00007092"/>
    </source>
</evidence>
<feature type="binding site" evidence="6">
    <location>
        <position position="257"/>
    </location>
    <ligand>
        <name>Mg(2+)</name>
        <dbReference type="ChEBI" id="CHEBI:18420"/>
        <label>1</label>
    </ligand>
</feature>
<dbReference type="GO" id="GO:0003677">
    <property type="term" value="F:DNA binding"/>
    <property type="evidence" value="ECO:0007669"/>
    <property type="project" value="InterPro"/>
</dbReference>
<dbReference type="SUPFAM" id="SSF56219">
    <property type="entry name" value="DNase I-like"/>
    <property type="match status" value="1"/>
</dbReference>
<feature type="active site" description="Proton donor/acceptor" evidence="5">
    <location>
        <position position="160"/>
    </location>
</feature>
<evidence type="ECO:0000313" key="9">
    <source>
        <dbReference type="EMBL" id="EDS15745.1"/>
    </source>
</evidence>
<dbReference type="GO" id="GO:0008081">
    <property type="term" value="F:phosphoric diester hydrolase activity"/>
    <property type="evidence" value="ECO:0007669"/>
    <property type="project" value="TreeGrafter"/>
</dbReference>